<dbReference type="PANTHER" id="PTHR43768:SF24">
    <property type="entry name" value="TREHALOSE 6-PHOSPHATE PHOSPHATASE"/>
    <property type="match status" value="1"/>
</dbReference>
<dbReference type="Gene3D" id="3.40.50.1000">
    <property type="entry name" value="HAD superfamily/HAD-like"/>
    <property type="match status" value="2"/>
</dbReference>
<comment type="catalytic activity">
    <reaction evidence="1 8">
        <text>alpha,alpha-trehalose 6-phosphate + H2O = alpha,alpha-trehalose + phosphate</text>
        <dbReference type="Rhea" id="RHEA:23420"/>
        <dbReference type="ChEBI" id="CHEBI:15377"/>
        <dbReference type="ChEBI" id="CHEBI:16551"/>
        <dbReference type="ChEBI" id="CHEBI:43474"/>
        <dbReference type="ChEBI" id="CHEBI:58429"/>
        <dbReference type="EC" id="3.1.3.12"/>
    </reaction>
</comment>
<evidence type="ECO:0000313" key="9">
    <source>
        <dbReference type="EMBL" id="CAK9165784.1"/>
    </source>
</evidence>
<dbReference type="EC" id="3.1.3.12" evidence="8"/>
<keyword evidence="5 8" id="KW-0378">Hydrolase</keyword>
<dbReference type="InterPro" id="IPR006379">
    <property type="entry name" value="HAD-SF_hydro_IIB"/>
</dbReference>
<dbReference type="InterPro" id="IPR036412">
    <property type="entry name" value="HAD-like_sf"/>
</dbReference>
<comment type="similarity">
    <text evidence="4 8">Belongs to the trehalose phosphatase family.</text>
</comment>
<dbReference type="AlphaFoldDB" id="A0ABC8T8Q3"/>
<evidence type="ECO:0000256" key="6">
    <source>
        <dbReference type="ARBA" id="ARBA00023016"/>
    </source>
</evidence>
<sequence>MVLVLSSGRKKFGRCGLSNKFSTRTAQNKEEVSFQRVSLKMGLLQLTANENGNAILVSQSSWLMKHPSALDTFEQMMNIARGRKIVVFLDYDGTLSNIVPNPDEAFMTNKMRIAVREVAKCFPTAVISGRSRNKVHGFVRLDNVYYAGSHGLDIAAPLPSSKYADQKHQNRIADEMGNEFALFQPAQRYLPAIRKMLIALNEKTKSIKGVVIEDNKFCISVHYRNVLDEHFCTLEKLVKSVLQDNRDFRISKGKKVFEIRPDIEWDKGHALEYLLETLGFSSSDDVLPIYIGDDRTDEDAFKVIRNRGEGFPIVVSSTPKDTMALYSLRNPTEVNKFLSRLVTWRKKTSFCKLV</sequence>
<proteinExistence type="inferred from homology"/>
<dbReference type="Pfam" id="PF02358">
    <property type="entry name" value="Trehalose_PPase"/>
    <property type="match status" value="1"/>
</dbReference>
<evidence type="ECO:0000256" key="3">
    <source>
        <dbReference type="ARBA" id="ARBA00005199"/>
    </source>
</evidence>
<protein>
    <recommendedName>
        <fullName evidence="8">Trehalose 6-phosphate phosphatase</fullName>
        <ecNumber evidence="8">3.1.3.12</ecNumber>
    </recommendedName>
</protein>
<dbReference type="CDD" id="cd01627">
    <property type="entry name" value="HAD_TPP"/>
    <property type="match status" value="1"/>
</dbReference>
<evidence type="ECO:0000256" key="8">
    <source>
        <dbReference type="RuleBase" id="RU361117"/>
    </source>
</evidence>
<dbReference type="InterPro" id="IPR023214">
    <property type="entry name" value="HAD_sf"/>
</dbReference>
<dbReference type="SUPFAM" id="SSF56784">
    <property type="entry name" value="HAD-like"/>
    <property type="match status" value="1"/>
</dbReference>
<dbReference type="NCBIfam" id="TIGR01484">
    <property type="entry name" value="HAD-SF-IIB"/>
    <property type="match status" value="1"/>
</dbReference>
<dbReference type="GO" id="GO:0004805">
    <property type="term" value="F:trehalose-phosphatase activity"/>
    <property type="evidence" value="ECO:0007669"/>
    <property type="project" value="UniProtKB-EC"/>
</dbReference>
<evidence type="ECO:0000256" key="5">
    <source>
        <dbReference type="ARBA" id="ARBA00022801"/>
    </source>
</evidence>
<evidence type="ECO:0000256" key="4">
    <source>
        <dbReference type="ARBA" id="ARBA00008770"/>
    </source>
</evidence>
<dbReference type="EMBL" id="CAUOFW020004458">
    <property type="protein sequence ID" value="CAK9165784.1"/>
    <property type="molecule type" value="Genomic_DNA"/>
</dbReference>
<reference evidence="9 10" key="1">
    <citation type="submission" date="2024-02" db="EMBL/GenBank/DDBJ databases">
        <authorList>
            <person name="Vignale AGUSTIN F."/>
            <person name="Sosa J E."/>
            <person name="Modenutti C."/>
        </authorList>
    </citation>
    <scope>NUCLEOTIDE SEQUENCE [LARGE SCALE GENOMIC DNA]</scope>
</reference>
<dbReference type="NCBIfam" id="TIGR00685">
    <property type="entry name" value="T6PP"/>
    <property type="match status" value="1"/>
</dbReference>
<accession>A0ABC8T8Q3</accession>
<dbReference type="InterPro" id="IPR044651">
    <property type="entry name" value="OTSB-like"/>
</dbReference>
<name>A0ABC8T8Q3_9AQUA</name>
<keyword evidence="10" id="KW-1185">Reference proteome</keyword>
<dbReference type="InterPro" id="IPR003337">
    <property type="entry name" value="Trehalose_PPase"/>
</dbReference>
<evidence type="ECO:0000256" key="7">
    <source>
        <dbReference type="ARBA" id="ARBA00025274"/>
    </source>
</evidence>
<comment type="function">
    <text evidence="7">Removes the phosphate from trehalose 6-phosphate to produce free trehalose. Trehalose accumulation in plant may improve abiotic stress tolerance.</text>
</comment>
<gene>
    <name evidence="9" type="ORF">ILEXP_LOCUS34956</name>
</gene>
<comment type="cofactor">
    <cofactor evidence="2 8">
        <name>a divalent metal cation</name>
        <dbReference type="ChEBI" id="CHEBI:60240"/>
    </cofactor>
</comment>
<dbReference type="PANTHER" id="PTHR43768">
    <property type="entry name" value="TREHALOSE 6-PHOSPHATE PHOSPHATASE"/>
    <property type="match status" value="1"/>
</dbReference>
<evidence type="ECO:0000256" key="1">
    <source>
        <dbReference type="ARBA" id="ARBA00000500"/>
    </source>
</evidence>
<evidence type="ECO:0000313" key="10">
    <source>
        <dbReference type="Proteomes" id="UP001642360"/>
    </source>
</evidence>
<comment type="pathway">
    <text evidence="3 8">Glycan biosynthesis; trehalose biosynthesis.</text>
</comment>
<organism evidence="9 10">
    <name type="scientific">Ilex paraguariensis</name>
    <name type="common">yerba mate</name>
    <dbReference type="NCBI Taxonomy" id="185542"/>
    <lineage>
        <taxon>Eukaryota</taxon>
        <taxon>Viridiplantae</taxon>
        <taxon>Streptophyta</taxon>
        <taxon>Embryophyta</taxon>
        <taxon>Tracheophyta</taxon>
        <taxon>Spermatophyta</taxon>
        <taxon>Magnoliopsida</taxon>
        <taxon>eudicotyledons</taxon>
        <taxon>Gunneridae</taxon>
        <taxon>Pentapetalae</taxon>
        <taxon>asterids</taxon>
        <taxon>campanulids</taxon>
        <taxon>Aquifoliales</taxon>
        <taxon>Aquifoliaceae</taxon>
        <taxon>Ilex</taxon>
    </lineage>
</organism>
<dbReference type="FunFam" id="3.40.50.1000:FF:000073">
    <property type="entry name" value="Trehalose 6-phosphate phosphatase"/>
    <property type="match status" value="1"/>
</dbReference>
<evidence type="ECO:0000256" key="2">
    <source>
        <dbReference type="ARBA" id="ARBA00001968"/>
    </source>
</evidence>
<dbReference type="Proteomes" id="UP001642360">
    <property type="component" value="Unassembled WGS sequence"/>
</dbReference>
<comment type="caution">
    <text evidence="9">The sequence shown here is derived from an EMBL/GenBank/DDBJ whole genome shotgun (WGS) entry which is preliminary data.</text>
</comment>
<keyword evidence="6" id="KW-0346">Stress response</keyword>